<comment type="similarity">
    <text evidence="1">Belongs to the guanylate kinase family.</text>
</comment>
<evidence type="ECO:0000256" key="6">
    <source>
        <dbReference type="ARBA" id="ARBA00022840"/>
    </source>
</evidence>
<dbReference type="PANTHER" id="PTHR23117:SF13">
    <property type="entry name" value="GUANYLATE KINASE"/>
    <property type="match status" value="1"/>
</dbReference>
<dbReference type="PANTHER" id="PTHR23117">
    <property type="entry name" value="GUANYLATE KINASE-RELATED"/>
    <property type="match status" value="1"/>
</dbReference>
<dbReference type="Pfam" id="PF00625">
    <property type="entry name" value="Guanylate_kin"/>
    <property type="match status" value="1"/>
</dbReference>
<proteinExistence type="inferred from homology"/>
<keyword evidence="3" id="KW-0808">Transferase</keyword>
<dbReference type="Gene3D" id="3.40.50.300">
    <property type="entry name" value="P-loop containing nucleotide triphosphate hydrolases"/>
    <property type="match status" value="1"/>
</dbReference>
<feature type="domain" description="Guanylate kinase-like" evidence="7">
    <location>
        <begin position="4"/>
        <end position="186"/>
    </location>
</feature>
<keyword evidence="6" id="KW-0067">ATP-binding</keyword>
<dbReference type="NCBIfam" id="TIGR03263">
    <property type="entry name" value="guanyl_kin"/>
    <property type="match status" value="1"/>
</dbReference>
<accession>A0ABM1MWZ8</accession>
<dbReference type="SUPFAM" id="SSF52540">
    <property type="entry name" value="P-loop containing nucleoside triphosphate hydrolases"/>
    <property type="match status" value="1"/>
</dbReference>
<evidence type="ECO:0000256" key="2">
    <source>
        <dbReference type="ARBA" id="ARBA00012961"/>
    </source>
</evidence>
<dbReference type="InterPro" id="IPR017665">
    <property type="entry name" value="Guanylate_kinase"/>
</dbReference>
<evidence type="ECO:0000256" key="1">
    <source>
        <dbReference type="ARBA" id="ARBA00005790"/>
    </source>
</evidence>
<gene>
    <name evidence="9 10" type="primary">LOC108564536</name>
</gene>
<dbReference type="SMART" id="SM00072">
    <property type="entry name" value="GuKc"/>
    <property type="match status" value="1"/>
</dbReference>
<dbReference type="GO" id="GO:0016301">
    <property type="term" value="F:kinase activity"/>
    <property type="evidence" value="ECO:0007669"/>
    <property type="project" value="UniProtKB-KW"/>
</dbReference>
<keyword evidence="5 9" id="KW-0418">Kinase</keyword>
<evidence type="ECO:0000256" key="4">
    <source>
        <dbReference type="ARBA" id="ARBA00022741"/>
    </source>
</evidence>
<keyword evidence="4" id="KW-0547">Nucleotide-binding</keyword>
<dbReference type="InterPro" id="IPR008145">
    <property type="entry name" value="GK/Ca_channel_bsu"/>
</dbReference>
<evidence type="ECO:0000313" key="9">
    <source>
        <dbReference type="RefSeq" id="XP_017779098.1"/>
    </source>
</evidence>
<evidence type="ECO:0000313" key="8">
    <source>
        <dbReference type="Proteomes" id="UP000695000"/>
    </source>
</evidence>
<evidence type="ECO:0000256" key="5">
    <source>
        <dbReference type="ARBA" id="ARBA00022777"/>
    </source>
</evidence>
<reference evidence="9 10" key="1">
    <citation type="submission" date="2025-05" db="UniProtKB">
        <authorList>
            <consortium name="RefSeq"/>
        </authorList>
    </citation>
    <scope>IDENTIFICATION</scope>
    <source>
        <tissue evidence="9 10">Whole Larva</tissue>
    </source>
</reference>
<dbReference type="PROSITE" id="PS50052">
    <property type="entry name" value="GUANYLATE_KINASE_2"/>
    <property type="match status" value="1"/>
</dbReference>
<dbReference type="GeneID" id="108564536"/>
<dbReference type="RefSeq" id="XP_017779099.1">
    <property type="nucleotide sequence ID" value="XM_017923610.1"/>
</dbReference>
<organism evidence="8 9">
    <name type="scientific">Nicrophorus vespilloides</name>
    <name type="common">Boreal carrion beetle</name>
    <dbReference type="NCBI Taxonomy" id="110193"/>
    <lineage>
        <taxon>Eukaryota</taxon>
        <taxon>Metazoa</taxon>
        <taxon>Ecdysozoa</taxon>
        <taxon>Arthropoda</taxon>
        <taxon>Hexapoda</taxon>
        <taxon>Insecta</taxon>
        <taxon>Pterygota</taxon>
        <taxon>Neoptera</taxon>
        <taxon>Endopterygota</taxon>
        <taxon>Coleoptera</taxon>
        <taxon>Polyphaga</taxon>
        <taxon>Staphyliniformia</taxon>
        <taxon>Silphidae</taxon>
        <taxon>Nicrophorinae</taxon>
        <taxon>Nicrophorus</taxon>
    </lineage>
</organism>
<dbReference type="InterPro" id="IPR020590">
    <property type="entry name" value="Guanylate_kinase_CS"/>
</dbReference>
<dbReference type="InterPro" id="IPR008144">
    <property type="entry name" value="Guanylate_kin-like_dom"/>
</dbReference>
<dbReference type="CDD" id="cd00071">
    <property type="entry name" value="GMPK"/>
    <property type="match status" value="1"/>
</dbReference>
<evidence type="ECO:0000256" key="3">
    <source>
        <dbReference type="ARBA" id="ARBA00022679"/>
    </source>
</evidence>
<sequence>MIGSRPIVMCGPSGSGKSTLLTRLMTDHPEKFGFCISHTTRKPRVGEENGVHYHFIEKSAMVDAIKNGEFIENATFGGNLYGTSKAAIETVFKNGKVCILDIEMQGVKQVKQSDLKPHYIFINPPSIEVLKERLLARNTETEESLKLRLSHAEEEIEYGIVPGNFDIIIVNDDLDSAYARLNAFINEKVLEGSSRY</sequence>
<evidence type="ECO:0000259" key="7">
    <source>
        <dbReference type="PROSITE" id="PS50052"/>
    </source>
</evidence>
<protein>
    <recommendedName>
        <fullName evidence="2">guanylate kinase</fullName>
        <ecNumber evidence="2">2.7.4.8</ecNumber>
    </recommendedName>
</protein>
<keyword evidence="8" id="KW-1185">Reference proteome</keyword>
<evidence type="ECO:0000313" key="10">
    <source>
        <dbReference type="RefSeq" id="XP_017779099.1"/>
    </source>
</evidence>
<dbReference type="RefSeq" id="XP_017779098.1">
    <property type="nucleotide sequence ID" value="XM_017923609.1"/>
</dbReference>
<dbReference type="PROSITE" id="PS00856">
    <property type="entry name" value="GUANYLATE_KINASE_1"/>
    <property type="match status" value="1"/>
</dbReference>
<dbReference type="Proteomes" id="UP000695000">
    <property type="component" value="Unplaced"/>
</dbReference>
<dbReference type="EC" id="2.7.4.8" evidence="2"/>
<dbReference type="InterPro" id="IPR027417">
    <property type="entry name" value="P-loop_NTPase"/>
</dbReference>
<name>A0ABM1MWZ8_NICVS</name>